<keyword evidence="1" id="KW-0732">Signal</keyword>
<reference evidence="2 3" key="1">
    <citation type="submission" date="2019-01" db="EMBL/GenBank/DDBJ databases">
        <title>A chromosome-scale genome assembly of the yellow perch, Perca flavescens.</title>
        <authorList>
            <person name="Feron R."/>
            <person name="Morvezen R."/>
            <person name="Bestin A."/>
            <person name="Haffray P."/>
            <person name="Klopp C."/>
            <person name="Zahm M."/>
            <person name="Cabau C."/>
            <person name="Roques C."/>
            <person name="Donnadieu C."/>
            <person name="Bouchez O."/>
            <person name="Christie M."/>
            <person name="Larson W."/>
            <person name="Guiguen Y."/>
        </authorList>
    </citation>
    <scope>NUCLEOTIDE SEQUENCE [LARGE SCALE GENOMIC DNA]</scope>
    <source>
        <strain evidence="2">YP-PL-M2</strain>
        <tissue evidence="2">Blood</tissue>
    </source>
</reference>
<feature type="signal peptide" evidence="1">
    <location>
        <begin position="1"/>
        <end position="18"/>
    </location>
</feature>
<evidence type="ECO:0000313" key="2">
    <source>
        <dbReference type="EMBL" id="TDH13044.1"/>
    </source>
</evidence>
<dbReference type="EMBL" id="SCKG01000005">
    <property type="protein sequence ID" value="TDH13044.1"/>
    <property type="molecule type" value="Genomic_DNA"/>
</dbReference>
<keyword evidence="3" id="KW-1185">Reference proteome</keyword>
<dbReference type="InterPro" id="IPR045860">
    <property type="entry name" value="Snake_toxin-like_sf"/>
</dbReference>
<evidence type="ECO:0000313" key="3">
    <source>
        <dbReference type="Proteomes" id="UP000295070"/>
    </source>
</evidence>
<accession>A0A484DDA5</accession>
<dbReference type="AlphaFoldDB" id="A0A484DDA5"/>
<name>A0A484DDA5_PERFV</name>
<evidence type="ECO:0000256" key="1">
    <source>
        <dbReference type="SAM" id="SignalP"/>
    </source>
</evidence>
<gene>
    <name evidence="2" type="ORF">EPR50_G00052590</name>
</gene>
<protein>
    <recommendedName>
        <fullName evidence="4">UPAR/Ly6 domain-containing protein</fullName>
    </recommendedName>
</protein>
<comment type="caution">
    <text evidence="2">The sequence shown here is derived from an EMBL/GenBank/DDBJ whole genome shotgun (WGS) entry which is preliminary data.</text>
</comment>
<evidence type="ECO:0008006" key="4">
    <source>
        <dbReference type="Google" id="ProtNLM"/>
    </source>
</evidence>
<dbReference type="Proteomes" id="UP000295070">
    <property type="component" value="Chromosome 5"/>
</dbReference>
<dbReference type="Gene3D" id="2.10.60.10">
    <property type="entry name" value="CD59"/>
    <property type="match status" value="1"/>
</dbReference>
<feature type="chain" id="PRO_5019725763" description="UPAR/Ly6 domain-containing protein" evidence="1">
    <location>
        <begin position="19"/>
        <end position="97"/>
    </location>
</feature>
<dbReference type="SUPFAM" id="SSF57302">
    <property type="entry name" value="Snake toxin-like"/>
    <property type="match status" value="1"/>
</dbReference>
<proteinExistence type="predicted"/>
<sequence length="97" mass="10305">MQFYGALILFMTLSAACGLTCYQCQGKNCADKLTCPTGFDRCSTTELNGVIVKSCMKSELCVSLIKCCESDLCNSAVPTGSSVLLLLVSSAIITLFL</sequence>
<organism evidence="2 3">
    <name type="scientific">Perca flavescens</name>
    <name type="common">American yellow perch</name>
    <name type="synonym">Morone flavescens</name>
    <dbReference type="NCBI Taxonomy" id="8167"/>
    <lineage>
        <taxon>Eukaryota</taxon>
        <taxon>Metazoa</taxon>
        <taxon>Chordata</taxon>
        <taxon>Craniata</taxon>
        <taxon>Vertebrata</taxon>
        <taxon>Euteleostomi</taxon>
        <taxon>Actinopterygii</taxon>
        <taxon>Neopterygii</taxon>
        <taxon>Teleostei</taxon>
        <taxon>Neoteleostei</taxon>
        <taxon>Acanthomorphata</taxon>
        <taxon>Eupercaria</taxon>
        <taxon>Perciformes</taxon>
        <taxon>Percoidei</taxon>
        <taxon>Percidae</taxon>
        <taxon>Percinae</taxon>
        <taxon>Perca</taxon>
    </lineage>
</organism>